<keyword evidence="8" id="KW-0677">Repeat</keyword>
<dbReference type="Pfam" id="PF13522">
    <property type="entry name" value="GATase_6"/>
    <property type="match status" value="1"/>
</dbReference>
<evidence type="ECO:0000259" key="12">
    <source>
        <dbReference type="PROSITE" id="PS51464"/>
    </source>
</evidence>
<dbReference type="HAMAP" id="MF_00164">
    <property type="entry name" value="GlmS"/>
    <property type="match status" value="1"/>
</dbReference>
<keyword evidence="14" id="KW-1185">Reference proteome</keyword>
<comment type="subunit">
    <text evidence="10">Homodimer.</text>
</comment>
<dbReference type="Gene3D" id="3.60.20.10">
    <property type="entry name" value="Glutamine Phosphoribosylpyrophosphate, subunit 1, domain 1"/>
    <property type="match status" value="1"/>
</dbReference>
<dbReference type="GO" id="GO:0097367">
    <property type="term" value="F:carbohydrate derivative binding"/>
    <property type="evidence" value="ECO:0007669"/>
    <property type="project" value="InterPro"/>
</dbReference>
<dbReference type="PANTHER" id="PTHR10937">
    <property type="entry name" value="GLUCOSAMINE--FRUCTOSE-6-PHOSPHATE AMINOTRANSFERASE, ISOMERIZING"/>
    <property type="match status" value="1"/>
</dbReference>
<proteinExistence type="inferred from homology"/>
<dbReference type="GO" id="GO:0004360">
    <property type="term" value="F:glutamine-fructose-6-phosphate transaminase (isomerizing) activity"/>
    <property type="evidence" value="ECO:0007669"/>
    <property type="project" value="UniProtKB-UniRule"/>
</dbReference>
<dbReference type="FunFam" id="3.40.50.10490:FF:000001">
    <property type="entry name" value="Glutamine--fructose-6-phosphate aminotransferase [isomerizing]"/>
    <property type="match status" value="1"/>
</dbReference>
<dbReference type="InterPro" id="IPR001347">
    <property type="entry name" value="SIS_dom"/>
</dbReference>
<dbReference type="GO" id="GO:0006487">
    <property type="term" value="P:protein N-linked glycosylation"/>
    <property type="evidence" value="ECO:0007669"/>
    <property type="project" value="TreeGrafter"/>
</dbReference>
<evidence type="ECO:0000313" key="14">
    <source>
        <dbReference type="Proteomes" id="UP000461585"/>
    </source>
</evidence>
<dbReference type="GO" id="GO:0006002">
    <property type="term" value="P:fructose 6-phosphate metabolic process"/>
    <property type="evidence" value="ECO:0007669"/>
    <property type="project" value="TreeGrafter"/>
</dbReference>
<evidence type="ECO:0000259" key="11">
    <source>
        <dbReference type="PROSITE" id="PS51278"/>
    </source>
</evidence>
<evidence type="ECO:0000313" key="13">
    <source>
        <dbReference type="EMBL" id="NDL67199.1"/>
    </source>
</evidence>
<keyword evidence="7 10" id="KW-0808">Transferase</keyword>
<evidence type="ECO:0000256" key="4">
    <source>
        <dbReference type="ARBA" id="ARBA00016090"/>
    </source>
</evidence>
<organism evidence="13 14">
    <name type="scientific">Anaerotalea alkaliphila</name>
    <dbReference type="NCBI Taxonomy" id="2662126"/>
    <lineage>
        <taxon>Bacteria</taxon>
        <taxon>Bacillati</taxon>
        <taxon>Bacillota</taxon>
        <taxon>Clostridia</taxon>
        <taxon>Eubacteriales</taxon>
        <taxon>Anaerotalea</taxon>
    </lineage>
</organism>
<dbReference type="PANTHER" id="PTHR10937:SF0">
    <property type="entry name" value="GLUTAMINE--FRUCTOSE-6-PHOSPHATE TRANSAMINASE (ISOMERIZING)"/>
    <property type="match status" value="1"/>
</dbReference>
<dbReference type="PROSITE" id="PS51278">
    <property type="entry name" value="GATASE_TYPE_2"/>
    <property type="match status" value="1"/>
</dbReference>
<feature type="domain" description="Glutamine amidotransferase type-2" evidence="11">
    <location>
        <begin position="2"/>
        <end position="218"/>
    </location>
</feature>
<dbReference type="Pfam" id="PF01380">
    <property type="entry name" value="SIS"/>
    <property type="match status" value="2"/>
</dbReference>
<evidence type="ECO:0000256" key="10">
    <source>
        <dbReference type="HAMAP-Rule" id="MF_00164"/>
    </source>
</evidence>
<dbReference type="CDD" id="cd05009">
    <property type="entry name" value="SIS_GlmS_GlmD_2"/>
    <property type="match status" value="1"/>
</dbReference>
<dbReference type="SUPFAM" id="SSF56235">
    <property type="entry name" value="N-terminal nucleophile aminohydrolases (Ntn hydrolases)"/>
    <property type="match status" value="1"/>
</dbReference>
<dbReference type="FunFam" id="3.60.20.10:FF:000006">
    <property type="entry name" value="Glutamine--fructose-6-phosphate aminotransferase [isomerizing]"/>
    <property type="match status" value="1"/>
</dbReference>
<dbReference type="GO" id="GO:0005975">
    <property type="term" value="P:carbohydrate metabolic process"/>
    <property type="evidence" value="ECO:0007669"/>
    <property type="project" value="UniProtKB-UniRule"/>
</dbReference>
<dbReference type="GO" id="GO:0006047">
    <property type="term" value="P:UDP-N-acetylglucosamine metabolic process"/>
    <property type="evidence" value="ECO:0007669"/>
    <property type="project" value="TreeGrafter"/>
</dbReference>
<dbReference type="CDD" id="cd05008">
    <property type="entry name" value="SIS_GlmS_GlmD_1"/>
    <property type="match status" value="1"/>
</dbReference>
<keyword evidence="9" id="KW-0315">Glutamine amidotransferase</keyword>
<sequence>MCGIVGYIGNQAAVPILMDGLRSLEYRGYDSAGVAVYDQAVEMIKVKGRLVNLEERLLATPIQGSVGIGHTRWATHGAPSDVNSHPHRDEETDIVLVHNGIIENYLSLKAELMEEGYVFASETDTEVAVHLIASYYRETKDLLDAVLLAIDRIQGSYAFGVFCKDEPDTIIAARKDSPLVVGLGTGENFIASDIPAILKHTRDVYFLEDGEVAVVRKNSVQLMDNLKKPIERPVFHVTWDIHAAEKGGYDHFMLKEIYEQPKVIRDTLLGRIGKDSTEVQLDGIRLDKETMEKINKVYIVACGTAYYAGSVGKMLLEAQARVPVVADVASEFRYRDPILDENTLMIVVSQSGETADTLAALRMAKKAGARVLGVVNVVGSTIAREADDVFYTCAGPEIAVASTKAYSAQLVAMYLLSMKIGQVLGKIGDEEFAVLRDALLELPEKVERVLENAHLVEDLARKNLHMKNVFYIGRGLDYAAAMEGALKIKEVAYLHAESYPAGELKHGPIALIEEGSLLMGLVGQEALLEKTISNIKEVKARGANVMAIAMEGNEEIRLAVDDAIFVPRTHPNFTTLLVNIPQQLFAYHIACGLGRDVDKPRNLAKSVTVE</sequence>
<dbReference type="InterPro" id="IPR035466">
    <property type="entry name" value="GlmS/AgaS_SIS"/>
</dbReference>
<keyword evidence="5 10" id="KW-0963">Cytoplasm</keyword>
<dbReference type="InterPro" id="IPR046348">
    <property type="entry name" value="SIS_dom_sf"/>
</dbReference>
<evidence type="ECO:0000256" key="7">
    <source>
        <dbReference type="ARBA" id="ARBA00022679"/>
    </source>
</evidence>
<evidence type="ECO:0000256" key="3">
    <source>
        <dbReference type="ARBA" id="ARBA00012916"/>
    </source>
</evidence>
<dbReference type="InterPro" id="IPR005855">
    <property type="entry name" value="GFAT"/>
</dbReference>
<dbReference type="EMBL" id="JAAEEH010000011">
    <property type="protein sequence ID" value="NDL67199.1"/>
    <property type="molecule type" value="Genomic_DNA"/>
</dbReference>
<dbReference type="SUPFAM" id="SSF53697">
    <property type="entry name" value="SIS domain"/>
    <property type="match status" value="1"/>
</dbReference>
<keyword evidence="6 10" id="KW-0032">Aminotransferase</keyword>
<dbReference type="InterPro" id="IPR047084">
    <property type="entry name" value="GFAT_N"/>
</dbReference>
<protein>
    <recommendedName>
        <fullName evidence="4 10">Glutamine--fructose-6-phosphate aminotransferase [isomerizing]</fullName>
        <ecNumber evidence="3 10">2.6.1.16</ecNumber>
    </recommendedName>
    <alternativeName>
        <fullName evidence="10">D-fructose-6-phosphate amidotransferase</fullName>
    </alternativeName>
    <alternativeName>
        <fullName evidence="10">GFAT</fullName>
    </alternativeName>
    <alternativeName>
        <fullName evidence="10">Glucosamine-6-phosphate synthase</fullName>
    </alternativeName>
    <alternativeName>
        <fullName evidence="10">Hexosephosphate aminotransferase</fullName>
    </alternativeName>
    <alternativeName>
        <fullName evidence="10">L-glutamine--D-fructose-6-phosphate amidotransferase</fullName>
    </alternativeName>
</protein>
<feature type="domain" description="SIS" evidence="12">
    <location>
        <begin position="286"/>
        <end position="426"/>
    </location>
</feature>
<name>A0A7X5KMP9_9FIRM</name>
<dbReference type="Gene3D" id="3.40.50.10490">
    <property type="entry name" value="Glucose-6-phosphate isomerase like protein, domain 1"/>
    <property type="match status" value="2"/>
</dbReference>
<dbReference type="PROSITE" id="PS51464">
    <property type="entry name" value="SIS"/>
    <property type="match status" value="2"/>
</dbReference>
<evidence type="ECO:0000256" key="8">
    <source>
        <dbReference type="ARBA" id="ARBA00022737"/>
    </source>
</evidence>
<evidence type="ECO:0000256" key="1">
    <source>
        <dbReference type="ARBA" id="ARBA00001031"/>
    </source>
</evidence>
<dbReference type="InterPro" id="IPR017932">
    <property type="entry name" value="GATase_2_dom"/>
</dbReference>
<comment type="subcellular location">
    <subcellularLocation>
        <location evidence="2 10">Cytoplasm</location>
    </subcellularLocation>
</comment>
<feature type="active site" description="For Fru-6P isomerization activity" evidence="10">
    <location>
        <position position="605"/>
    </location>
</feature>
<gene>
    <name evidence="10 13" type="primary">glmS</name>
    <name evidence="13" type="ORF">GXN74_05515</name>
</gene>
<dbReference type="NCBIfam" id="NF001484">
    <property type="entry name" value="PRK00331.1"/>
    <property type="match status" value="1"/>
</dbReference>
<evidence type="ECO:0000256" key="6">
    <source>
        <dbReference type="ARBA" id="ARBA00022576"/>
    </source>
</evidence>
<reference evidence="13 14" key="1">
    <citation type="submission" date="2020-01" db="EMBL/GenBank/DDBJ databases">
        <title>Anaeroalcalibacter tamaniensis gen. nov., sp. nov., moderately halophilic strictly anaerobic fermenter bacterium from mud volcano of Taman peninsula.</title>
        <authorList>
            <person name="Frolova A."/>
            <person name="Merkel A.Y."/>
            <person name="Slobodkin A.I."/>
        </authorList>
    </citation>
    <scope>NUCLEOTIDE SEQUENCE [LARGE SCALE GENOMIC DNA]</scope>
    <source>
        <strain evidence="13 14">F-3ap</strain>
    </source>
</reference>
<dbReference type="InterPro" id="IPR029055">
    <property type="entry name" value="Ntn_hydrolases_N"/>
</dbReference>
<evidence type="ECO:0000256" key="9">
    <source>
        <dbReference type="ARBA" id="ARBA00022962"/>
    </source>
</evidence>
<dbReference type="AlphaFoldDB" id="A0A7X5KMP9"/>
<dbReference type="RefSeq" id="WP_162369924.1">
    <property type="nucleotide sequence ID" value="NZ_JAAEEH010000011.1"/>
</dbReference>
<evidence type="ECO:0000256" key="2">
    <source>
        <dbReference type="ARBA" id="ARBA00004496"/>
    </source>
</evidence>
<feature type="initiator methionine" description="Removed" evidence="10">
    <location>
        <position position="1"/>
    </location>
</feature>
<dbReference type="NCBIfam" id="TIGR01135">
    <property type="entry name" value="glmS"/>
    <property type="match status" value="1"/>
</dbReference>
<feature type="active site" description="Nucleophile; for GATase activity" evidence="10">
    <location>
        <position position="2"/>
    </location>
</feature>
<dbReference type="CDD" id="cd00714">
    <property type="entry name" value="GFAT"/>
    <property type="match status" value="1"/>
</dbReference>
<comment type="caution">
    <text evidence="13">The sequence shown here is derived from an EMBL/GenBank/DDBJ whole genome shotgun (WGS) entry which is preliminary data.</text>
</comment>
<evidence type="ECO:0000256" key="5">
    <source>
        <dbReference type="ARBA" id="ARBA00022490"/>
    </source>
</evidence>
<dbReference type="GO" id="GO:0005829">
    <property type="term" value="C:cytosol"/>
    <property type="evidence" value="ECO:0007669"/>
    <property type="project" value="TreeGrafter"/>
</dbReference>
<feature type="domain" description="SIS" evidence="12">
    <location>
        <begin position="455"/>
        <end position="600"/>
    </location>
</feature>
<accession>A0A7X5KMP9</accession>
<dbReference type="EC" id="2.6.1.16" evidence="3 10"/>
<comment type="catalytic activity">
    <reaction evidence="1 10">
        <text>D-fructose 6-phosphate + L-glutamine = D-glucosamine 6-phosphate + L-glutamate</text>
        <dbReference type="Rhea" id="RHEA:13237"/>
        <dbReference type="ChEBI" id="CHEBI:29985"/>
        <dbReference type="ChEBI" id="CHEBI:58359"/>
        <dbReference type="ChEBI" id="CHEBI:58725"/>
        <dbReference type="ChEBI" id="CHEBI:61527"/>
        <dbReference type="EC" id="2.6.1.16"/>
    </reaction>
</comment>
<dbReference type="Proteomes" id="UP000461585">
    <property type="component" value="Unassembled WGS sequence"/>
</dbReference>
<comment type="function">
    <text evidence="10">Catalyzes the first step in hexosamine metabolism, converting fructose-6P into glucosamine-6P using glutamine as a nitrogen source.</text>
</comment>
<dbReference type="InterPro" id="IPR035490">
    <property type="entry name" value="GlmS/FrlB_SIS"/>
</dbReference>